<dbReference type="EnsemblPlants" id="KQK89438">
    <property type="protein sequence ID" value="KQK89438"/>
    <property type="gene ID" value="SETIT_038687mg"/>
</dbReference>
<keyword evidence="2" id="KW-1185">Reference proteome</keyword>
<dbReference type="Proteomes" id="UP000004995">
    <property type="component" value="Unassembled WGS sequence"/>
</dbReference>
<sequence>MWTHVETCVRTDPAREVVLSLNNIYALSLDLRLGYQTLRRSRVVIKVAFGFVKKHAMRHGQSRWDLPLSD</sequence>
<dbReference type="HOGENOM" id="CLU_2762658_0_0_1"/>
<name>K4AIH5_SETIT</name>
<dbReference type="InParanoid" id="K4AIH5"/>
<reference evidence="1" key="2">
    <citation type="submission" date="2018-08" db="UniProtKB">
        <authorList>
            <consortium name="EnsemblPlants"/>
        </authorList>
    </citation>
    <scope>IDENTIFICATION</scope>
    <source>
        <strain evidence="1">Yugu1</strain>
    </source>
</reference>
<organism evidence="1 2">
    <name type="scientific">Setaria italica</name>
    <name type="common">Foxtail millet</name>
    <name type="synonym">Panicum italicum</name>
    <dbReference type="NCBI Taxonomy" id="4555"/>
    <lineage>
        <taxon>Eukaryota</taxon>
        <taxon>Viridiplantae</taxon>
        <taxon>Streptophyta</taxon>
        <taxon>Embryophyta</taxon>
        <taxon>Tracheophyta</taxon>
        <taxon>Spermatophyta</taxon>
        <taxon>Magnoliopsida</taxon>
        <taxon>Liliopsida</taxon>
        <taxon>Poales</taxon>
        <taxon>Poaceae</taxon>
        <taxon>PACMAD clade</taxon>
        <taxon>Panicoideae</taxon>
        <taxon>Panicodae</taxon>
        <taxon>Paniceae</taxon>
        <taxon>Cenchrinae</taxon>
        <taxon>Setaria</taxon>
    </lineage>
</organism>
<protein>
    <submittedName>
        <fullName evidence="1">Uncharacterized protein</fullName>
    </submittedName>
</protein>
<reference evidence="2" key="1">
    <citation type="journal article" date="2012" name="Nat. Biotechnol.">
        <title>Reference genome sequence of the model plant Setaria.</title>
        <authorList>
            <person name="Bennetzen J.L."/>
            <person name="Schmutz J."/>
            <person name="Wang H."/>
            <person name="Percifield R."/>
            <person name="Hawkins J."/>
            <person name="Pontaroli A.C."/>
            <person name="Estep M."/>
            <person name="Feng L."/>
            <person name="Vaughn J.N."/>
            <person name="Grimwood J."/>
            <person name="Jenkins J."/>
            <person name="Barry K."/>
            <person name="Lindquist E."/>
            <person name="Hellsten U."/>
            <person name="Deshpande S."/>
            <person name="Wang X."/>
            <person name="Wu X."/>
            <person name="Mitros T."/>
            <person name="Triplett J."/>
            <person name="Yang X."/>
            <person name="Ye C.Y."/>
            <person name="Mauro-Herrera M."/>
            <person name="Wang L."/>
            <person name="Li P."/>
            <person name="Sharma M."/>
            <person name="Sharma R."/>
            <person name="Ronald P.C."/>
            <person name="Panaud O."/>
            <person name="Kellogg E.A."/>
            <person name="Brutnell T.P."/>
            <person name="Doust A.N."/>
            <person name="Tuskan G.A."/>
            <person name="Rokhsar D."/>
            <person name="Devos K.M."/>
        </authorList>
    </citation>
    <scope>NUCLEOTIDE SEQUENCE [LARGE SCALE GENOMIC DNA]</scope>
    <source>
        <strain evidence="2">cv. Yugu1</strain>
    </source>
</reference>
<dbReference type="AlphaFoldDB" id="K4AIH5"/>
<dbReference type="Gramene" id="KQK89438">
    <property type="protein sequence ID" value="KQK89438"/>
    <property type="gene ID" value="SETIT_038687mg"/>
</dbReference>
<dbReference type="EMBL" id="AGNK02005717">
    <property type="status" value="NOT_ANNOTATED_CDS"/>
    <property type="molecule type" value="Genomic_DNA"/>
</dbReference>
<evidence type="ECO:0000313" key="1">
    <source>
        <dbReference type="EnsemblPlants" id="KQK89438"/>
    </source>
</evidence>
<evidence type="ECO:0000313" key="2">
    <source>
        <dbReference type="Proteomes" id="UP000004995"/>
    </source>
</evidence>
<proteinExistence type="predicted"/>
<accession>K4AIH5</accession>